<name>A0A448N0G6_9ACTN</name>
<dbReference type="Proteomes" id="UP000273044">
    <property type="component" value="Chromosome"/>
</dbReference>
<evidence type="ECO:0000313" key="3">
    <source>
        <dbReference type="Proteomes" id="UP000273044"/>
    </source>
</evidence>
<dbReference type="EMBL" id="LR134406">
    <property type="protein sequence ID" value="VEH70928.1"/>
    <property type="molecule type" value="Genomic_DNA"/>
</dbReference>
<evidence type="ECO:0000256" key="1">
    <source>
        <dbReference type="ARBA" id="ARBA00022649"/>
    </source>
</evidence>
<keyword evidence="1" id="KW-1277">Toxin-antitoxin system</keyword>
<gene>
    <name evidence="2" type="ORF">NCTC12967_02234</name>
</gene>
<dbReference type="GeneID" id="64407678"/>
<evidence type="ECO:0000313" key="2">
    <source>
        <dbReference type="EMBL" id="VEH70928.1"/>
    </source>
</evidence>
<dbReference type="Pfam" id="PF07704">
    <property type="entry name" value="PSK_trans_fac"/>
    <property type="match status" value="1"/>
</dbReference>
<accession>A0A448N0G6</accession>
<organism evidence="2 3">
    <name type="scientific">Arachnia propionica</name>
    <dbReference type="NCBI Taxonomy" id="1750"/>
    <lineage>
        <taxon>Bacteria</taxon>
        <taxon>Bacillati</taxon>
        <taxon>Actinomycetota</taxon>
        <taxon>Actinomycetes</taxon>
        <taxon>Propionibacteriales</taxon>
        <taxon>Propionibacteriaceae</taxon>
        <taxon>Arachnia</taxon>
    </lineage>
</organism>
<proteinExistence type="predicted"/>
<protein>
    <submittedName>
        <fullName evidence="2">Antitoxin VapB28</fullName>
    </submittedName>
</protein>
<dbReference type="AlphaFoldDB" id="A0A448N0G6"/>
<reference evidence="2 3" key="1">
    <citation type="submission" date="2018-12" db="EMBL/GenBank/DDBJ databases">
        <authorList>
            <consortium name="Pathogen Informatics"/>
        </authorList>
    </citation>
    <scope>NUCLEOTIDE SEQUENCE [LARGE SCALE GENOMIC DNA]</scope>
    <source>
        <strain evidence="2 3">NCTC12967</strain>
    </source>
</reference>
<sequence>MSLNIKDEHIHDLVRRAATRTGLSQTRVVERAVVELLASLEAEAAASGLDQLLDRVHAELTASGGALDFDALYDPETELPR</sequence>
<dbReference type="RefSeq" id="WP_061788424.1">
    <property type="nucleotide sequence ID" value="NZ_LR134406.1"/>
</dbReference>
<keyword evidence="3" id="KW-1185">Reference proteome</keyword>
<dbReference type="InterPro" id="IPR011660">
    <property type="entry name" value="VapB-like"/>
</dbReference>